<dbReference type="KEGG" id="mff:MFFC18_50880"/>
<organism evidence="1 2">
    <name type="scientific">Mariniblastus fucicola</name>
    <dbReference type="NCBI Taxonomy" id="980251"/>
    <lineage>
        <taxon>Bacteria</taxon>
        <taxon>Pseudomonadati</taxon>
        <taxon>Planctomycetota</taxon>
        <taxon>Planctomycetia</taxon>
        <taxon>Pirellulales</taxon>
        <taxon>Pirellulaceae</taxon>
        <taxon>Mariniblastus</taxon>
    </lineage>
</organism>
<evidence type="ECO:0000313" key="2">
    <source>
        <dbReference type="Proteomes" id="UP000322214"/>
    </source>
</evidence>
<proteinExistence type="predicted"/>
<reference evidence="1 2" key="1">
    <citation type="submission" date="2019-08" db="EMBL/GenBank/DDBJ databases">
        <title>Deep-cultivation of Planctomycetes and their phenomic and genomic characterization uncovers novel biology.</title>
        <authorList>
            <person name="Wiegand S."/>
            <person name="Jogler M."/>
            <person name="Boedeker C."/>
            <person name="Pinto D."/>
            <person name="Vollmers J."/>
            <person name="Rivas-Marin E."/>
            <person name="Kohn T."/>
            <person name="Peeters S.H."/>
            <person name="Heuer A."/>
            <person name="Rast P."/>
            <person name="Oberbeckmann S."/>
            <person name="Bunk B."/>
            <person name="Jeske O."/>
            <person name="Meyerdierks A."/>
            <person name="Storesund J.E."/>
            <person name="Kallscheuer N."/>
            <person name="Luecker S."/>
            <person name="Lage O.M."/>
            <person name="Pohl T."/>
            <person name="Merkel B.J."/>
            <person name="Hornburger P."/>
            <person name="Mueller R.-W."/>
            <person name="Bruemmer F."/>
            <person name="Labrenz M."/>
            <person name="Spormann A.M."/>
            <person name="Op den Camp H."/>
            <person name="Overmann J."/>
            <person name="Amann R."/>
            <person name="Jetten M.S.M."/>
            <person name="Mascher T."/>
            <person name="Medema M.H."/>
            <person name="Devos D.P."/>
            <person name="Kaster A.-K."/>
            <person name="Ovreas L."/>
            <person name="Rohde M."/>
            <person name="Galperin M.Y."/>
            <person name="Jogler C."/>
        </authorList>
    </citation>
    <scope>NUCLEOTIDE SEQUENCE [LARGE SCALE GENOMIC DNA]</scope>
    <source>
        <strain evidence="1 2">FC18</strain>
    </source>
</reference>
<accession>A0A5B9PFS2</accession>
<protein>
    <recommendedName>
        <fullName evidence="3">DUF1874 domain-containing protein</fullName>
    </recommendedName>
</protein>
<evidence type="ECO:0008006" key="3">
    <source>
        <dbReference type="Google" id="ProtNLM"/>
    </source>
</evidence>
<dbReference type="AlphaFoldDB" id="A0A5B9PFS2"/>
<dbReference type="STRING" id="980251.GCA_001642875_03875"/>
<evidence type="ECO:0000313" key="1">
    <source>
        <dbReference type="EMBL" id="QEG25164.1"/>
    </source>
</evidence>
<name>A0A5B9PFS2_9BACT</name>
<gene>
    <name evidence="1" type="ORF">MFFC18_50880</name>
</gene>
<sequence length="105" mass="11710">MLLIVTKPPKFCAGNFKCIELSREDASILIKGSHSNDQVAPYIFHGSTKRALAVLTGIDFEIVQKTEVPQPRDGDLFLLIQVSPSAPRGRPRVEDLEFLQIEFSL</sequence>
<dbReference type="RefSeq" id="WP_075085866.1">
    <property type="nucleotide sequence ID" value="NZ_CP042912.1"/>
</dbReference>
<keyword evidence="2" id="KW-1185">Reference proteome</keyword>
<dbReference type="Proteomes" id="UP000322214">
    <property type="component" value="Chromosome"/>
</dbReference>
<dbReference type="EMBL" id="CP042912">
    <property type="protein sequence ID" value="QEG25164.1"/>
    <property type="molecule type" value="Genomic_DNA"/>
</dbReference>